<name>A0A1D2NC35_ORCCI</name>
<evidence type="ECO:0000313" key="2">
    <source>
        <dbReference type="EMBL" id="ODN02799.1"/>
    </source>
</evidence>
<organism evidence="2 3">
    <name type="scientific">Orchesella cincta</name>
    <name type="common">Springtail</name>
    <name type="synonym">Podura cincta</name>
    <dbReference type="NCBI Taxonomy" id="48709"/>
    <lineage>
        <taxon>Eukaryota</taxon>
        <taxon>Metazoa</taxon>
        <taxon>Ecdysozoa</taxon>
        <taxon>Arthropoda</taxon>
        <taxon>Hexapoda</taxon>
        <taxon>Collembola</taxon>
        <taxon>Entomobryomorpha</taxon>
        <taxon>Entomobryoidea</taxon>
        <taxon>Orchesellidae</taxon>
        <taxon>Orchesellinae</taxon>
        <taxon>Orchesella</taxon>
    </lineage>
</organism>
<reference evidence="2 3" key="1">
    <citation type="journal article" date="2016" name="Genome Biol. Evol.">
        <title>Gene Family Evolution Reflects Adaptation to Soil Environmental Stressors in the Genome of the Collembolan Orchesella cincta.</title>
        <authorList>
            <person name="Faddeeva-Vakhrusheva A."/>
            <person name="Derks M.F."/>
            <person name="Anvar S.Y."/>
            <person name="Agamennone V."/>
            <person name="Suring W."/>
            <person name="Smit S."/>
            <person name="van Straalen N.M."/>
            <person name="Roelofs D."/>
        </authorList>
    </citation>
    <scope>NUCLEOTIDE SEQUENCE [LARGE SCALE GENOMIC DNA]</scope>
    <source>
        <tissue evidence="2">Mixed pool</tissue>
    </source>
</reference>
<feature type="compositionally biased region" description="Polar residues" evidence="1">
    <location>
        <begin position="166"/>
        <end position="182"/>
    </location>
</feature>
<dbReference type="Proteomes" id="UP000094527">
    <property type="component" value="Unassembled WGS sequence"/>
</dbReference>
<feature type="region of interest" description="Disordered" evidence="1">
    <location>
        <begin position="136"/>
        <end position="198"/>
    </location>
</feature>
<protein>
    <submittedName>
        <fullName evidence="2">Uncharacterized protein</fullName>
    </submittedName>
</protein>
<keyword evidence="3" id="KW-1185">Reference proteome</keyword>
<feature type="compositionally biased region" description="Low complexity" evidence="1">
    <location>
        <begin position="183"/>
        <end position="198"/>
    </location>
</feature>
<evidence type="ECO:0000256" key="1">
    <source>
        <dbReference type="SAM" id="MobiDB-lite"/>
    </source>
</evidence>
<comment type="caution">
    <text evidence="2">The sequence shown here is derived from an EMBL/GenBank/DDBJ whole genome shotgun (WGS) entry which is preliminary data.</text>
</comment>
<accession>A0A1D2NC35</accession>
<proteinExistence type="predicted"/>
<dbReference type="AlphaFoldDB" id="A0A1D2NC35"/>
<dbReference type="EMBL" id="LJIJ01000095">
    <property type="protein sequence ID" value="ODN02799.1"/>
    <property type="molecule type" value="Genomic_DNA"/>
</dbReference>
<sequence length="363" mass="39899">MGILSLTQAITVANPTPTVPTLPYPAKSCYAIAVYDELMKAIDTINSQAKLAHNQHPSAPISKKFQEDEDENSILPGIGIPGTDLELSSLVPMIFKIVGSALTLNSSAVVENSLGFIPERVSTQLTDLLENLGNRILGSQPTTKPPRRRRRTTTTMKPTEEAATVETISATAEPEGSNNETKSTNVMENENTSTSTTTEEVLFKESSLGELPVYAAAFAPYYIATTSYPVYASNFLHVLYPAPTTTTTTTTSTTTEEPGSFGVSLPFDYQEITENIEITTVINKDEPNTTDYAEDYDYEEGVTEDANKVEIKQVRRLPKFIASTTLRISDKVKQNQLSEDEDDEYKDNDANTNRSLGRVSRFH</sequence>
<gene>
    <name evidence="2" type="ORF">Ocin01_03881</name>
</gene>
<evidence type="ECO:0000313" key="3">
    <source>
        <dbReference type="Proteomes" id="UP000094527"/>
    </source>
</evidence>
<feature type="region of interest" description="Disordered" evidence="1">
    <location>
        <begin position="333"/>
        <end position="363"/>
    </location>
</feature>